<proteinExistence type="evidence at transcript level"/>
<dbReference type="InterPro" id="IPR052442">
    <property type="entry name" value="Env_Response_Regulator"/>
</dbReference>
<sequence>MEKTVEINESSQFLEDLEMLSAVHDDITPSFKEETSPDHPENELGSFKLQGNPLEQLGLYMKVDEEDEEEELPPSAAGPSKDVEEGEID</sequence>
<name>I3T3A5_LOTJA</name>
<dbReference type="EMBL" id="BT147203">
    <property type="protein sequence ID" value="AFK46997.1"/>
    <property type="molecule type" value="mRNA"/>
</dbReference>
<dbReference type="PANTHER" id="PTHR46136">
    <property type="entry name" value="TRANSCRIPTION FACTOR GTE8"/>
    <property type="match status" value="1"/>
</dbReference>
<accession>I3T3A5</accession>
<protein>
    <submittedName>
        <fullName evidence="2">Uncharacterized protein</fullName>
    </submittedName>
</protein>
<feature type="region of interest" description="Disordered" evidence="1">
    <location>
        <begin position="63"/>
        <end position="89"/>
    </location>
</feature>
<feature type="compositionally biased region" description="Basic and acidic residues" evidence="1">
    <location>
        <begin position="24"/>
        <end position="42"/>
    </location>
</feature>
<dbReference type="AlphaFoldDB" id="I3T3A5"/>
<reference evidence="2" key="1">
    <citation type="submission" date="2012-05" db="EMBL/GenBank/DDBJ databases">
        <authorList>
            <person name="Krishnakumar V."/>
            <person name="Cheung F."/>
            <person name="Xiao Y."/>
            <person name="Chan A."/>
            <person name="Moskal W.A."/>
            <person name="Town C.D."/>
        </authorList>
    </citation>
    <scope>NUCLEOTIDE SEQUENCE</scope>
</reference>
<evidence type="ECO:0000256" key="1">
    <source>
        <dbReference type="SAM" id="MobiDB-lite"/>
    </source>
</evidence>
<evidence type="ECO:0000313" key="2">
    <source>
        <dbReference type="EMBL" id="AFK46997.1"/>
    </source>
</evidence>
<dbReference type="PANTHER" id="PTHR46136:SF33">
    <property type="entry name" value="TRANSCRIPTION FACTOR GTE10"/>
    <property type="match status" value="1"/>
</dbReference>
<organism evidence="2">
    <name type="scientific">Lotus japonicus</name>
    <name type="common">Lotus corniculatus var. japonicus</name>
    <dbReference type="NCBI Taxonomy" id="34305"/>
    <lineage>
        <taxon>Eukaryota</taxon>
        <taxon>Viridiplantae</taxon>
        <taxon>Streptophyta</taxon>
        <taxon>Embryophyta</taxon>
        <taxon>Tracheophyta</taxon>
        <taxon>Spermatophyta</taxon>
        <taxon>Magnoliopsida</taxon>
        <taxon>eudicotyledons</taxon>
        <taxon>Gunneridae</taxon>
        <taxon>Pentapetalae</taxon>
        <taxon>rosids</taxon>
        <taxon>fabids</taxon>
        <taxon>Fabales</taxon>
        <taxon>Fabaceae</taxon>
        <taxon>Papilionoideae</taxon>
        <taxon>50 kb inversion clade</taxon>
        <taxon>NPAAA clade</taxon>
        <taxon>Hologalegina</taxon>
        <taxon>robinioid clade</taxon>
        <taxon>Loteae</taxon>
        <taxon>Lotus</taxon>
    </lineage>
</organism>
<feature type="region of interest" description="Disordered" evidence="1">
    <location>
        <begin position="24"/>
        <end position="48"/>
    </location>
</feature>